<proteinExistence type="predicted"/>
<reference evidence="2" key="1">
    <citation type="submission" date="2016-06" db="EMBL/GenBank/DDBJ databases">
        <authorList>
            <person name="Varghese N."/>
            <person name="Submissions Spin"/>
        </authorList>
    </citation>
    <scope>NUCLEOTIDE SEQUENCE [LARGE SCALE GENOMIC DNA]</scope>
    <source>
        <strain evidence="2">DSM 43903</strain>
    </source>
</reference>
<sequence>MPAMSATVVAHVRQTLARFTVGDAPPVSPAERAAWAHALIDGADPGAAADQLVLALQCGEAAPDTLLAAARRLTGRHAQAVVAAAIDAGHVNARSYDSGQGRPAAGEFARVAAGSAETEDALLRAVLVTHPYEDRPGSFPHRNRMRRIAAVLAVLSDAHRDEPARLEHWSRILGDADRPRLAGAASLLAPLGLAEIDRHCGGLGDNVPEIESVPLVRALAEAGHAGEALELAARLNPHDRQEALVATARVVTDARDARAVVAAFRACPKGGRDRDRQMAHRHRFARMLLALGRVDDALTELSRMRDCRTSGFGPAPLAWELVRWLDQRPDEATGQRLRAVLDALASPHVIPQELAPCVAPVLHQVFVLADPVLRAEIAGARASGLRARLQPGDRALVDAGLAAGLAAVGRIDEATEFLRAAVRTARHGRQLFLRPWPLIEAAVAADVADRDRDLFAEVLDMLAAGASSGSLSPAVAVRLGPTGRAAAARLLDRFPVEHAGEWAACLAGAAAATGELDTLLALLAVVPDGASARAVGRAIAAALARRGELVDARAVADACGLRHDVPVAGAATTAGNGPTRAG</sequence>
<evidence type="ECO:0008006" key="3">
    <source>
        <dbReference type="Google" id="ProtNLM"/>
    </source>
</evidence>
<keyword evidence="2" id="KW-1185">Reference proteome</keyword>
<dbReference type="EMBL" id="FMHZ01000002">
    <property type="protein sequence ID" value="SCL72848.1"/>
    <property type="molecule type" value="Genomic_DNA"/>
</dbReference>
<protein>
    <recommendedName>
        <fullName evidence="3">HEAT repeat-containing protein</fullName>
    </recommendedName>
</protein>
<organism evidence="1 2">
    <name type="scientific">Micromonospora citrea</name>
    <dbReference type="NCBI Taxonomy" id="47855"/>
    <lineage>
        <taxon>Bacteria</taxon>
        <taxon>Bacillati</taxon>
        <taxon>Actinomycetota</taxon>
        <taxon>Actinomycetes</taxon>
        <taxon>Micromonosporales</taxon>
        <taxon>Micromonosporaceae</taxon>
        <taxon>Micromonospora</taxon>
    </lineage>
</organism>
<evidence type="ECO:0000313" key="1">
    <source>
        <dbReference type="EMBL" id="SCL72848.1"/>
    </source>
</evidence>
<accession>A0A1C6W2T5</accession>
<evidence type="ECO:0000313" key="2">
    <source>
        <dbReference type="Proteomes" id="UP000199001"/>
    </source>
</evidence>
<gene>
    <name evidence="1" type="ORF">GA0070606_6324</name>
</gene>
<dbReference type="AlphaFoldDB" id="A0A1C6W2T5"/>
<name>A0A1C6W2T5_9ACTN</name>
<dbReference type="Proteomes" id="UP000199001">
    <property type="component" value="Unassembled WGS sequence"/>
</dbReference>